<dbReference type="InterPro" id="IPR005182">
    <property type="entry name" value="YdbS-like_PH"/>
</dbReference>
<feature type="compositionally biased region" description="Basic and acidic residues" evidence="1">
    <location>
        <begin position="75"/>
        <end position="89"/>
    </location>
</feature>
<gene>
    <name evidence="3" type="primary">g5313</name>
    <name evidence="3" type="ORF">VP750_LOCUS4544</name>
</gene>
<keyword evidence="4" id="KW-1185">Reference proteome</keyword>
<reference evidence="3 4" key="1">
    <citation type="submission" date="2024-06" db="EMBL/GenBank/DDBJ databases">
        <authorList>
            <person name="Kraege A."/>
            <person name="Thomma B."/>
        </authorList>
    </citation>
    <scope>NUCLEOTIDE SEQUENCE [LARGE SCALE GENOMIC DNA]</scope>
</reference>
<dbReference type="EMBL" id="CAXHTA020000007">
    <property type="protein sequence ID" value="CAL5222885.1"/>
    <property type="molecule type" value="Genomic_DNA"/>
</dbReference>
<evidence type="ECO:0000313" key="4">
    <source>
        <dbReference type="Proteomes" id="UP001497392"/>
    </source>
</evidence>
<proteinExistence type="predicted"/>
<feature type="compositionally biased region" description="Polar residues" evidence="1">
    <location>
        <begin position="223"/>
        <end position="233"/>
    </location>
</feature>
<protein>
    <submittedName>
        <fullName evidence="3">G5313 protein</fullName>
    </submittedName>
</protein>
<dbReference type="Pfam" id="PF03703">
    <property type="entry name" value="bPH_2"/>
    <property type="match status" value="1"/>
</dbReference>
<name>A0ABP1FWG3_9CHLO</name>
<evidence type="ECO:0000256" key="1">
    <source>
        <dbReference type="SAM" id="MobiDB-lite"/>
    </source>
</evidence>
<feature type="compositionally biased region" description="Low complexity" evidence="1">
    <location>
        <begin position="31"/>
        <end position="44"/>
    </location>
</feature>
<feature type="region of interest" description="Disordered" evidence="1">
    <location>
        <begin position="31"/>
        <end position="53"/>
    </location>
</feature>
<evidence type="ECO:0000259" key="2">
    <source>
        <dbReference type="Pfam" id="PF03703"/>
    </source>
</evidence>
<sequence>MQVHVVPSASSVRHCPGCSVGLPRHRQAFTVRTQRQQRRCNTQIRAEDGSKDDSAFDDRLAALKKAKKQAAYGSSRKEKDKDGGLKQDSRMSKYDFSREQIHWEGPPHRGDIAVNLALGTTLLWLPLTIASVTRGAFVNFIFSDKRLSVITTAPWKTERLDAAYQEIKDVKTVGRGIGLWGDMVVTLRNNDKIELRSLPKFLELKEYILKRREELSDTKNSSEPKSVTSKGFS</sequence>
<organism evidence="3 4">
    <name type="scientific">Coccomyxa viridis</name>
    <dbReference type="NCBI Taxonomy" id="1274662"/>
    <lineage>
        <taxon>Eukaryota</taxon>
        <taxon>Viridiplantae</taxon>
        <taxon>Chlorophyta</taxon>
        <taxon>core chlorophytes</taxon>
        <taxon>Trebouxiophyceae</taxon>
        <taxon>Trebouxiophyceae incertae sedis</taxon>
        <taxon>Coccomyxaceae</taxon>
        <taxon>Coccomyxa</taxon>
    </lineage>
</organism>
<dbReference type="PANTHER" id="PTHR35688">
    <property type="entry name" value="NAD(P)-LINKED OXIDOREDUCTASE SUPERFAMILY PROTEIN"/>
    <property type="match status" value="1"/>
</dbReference>
<dbReference type="Proteomes" id="UP001497392">
    <property type="component" value="Unassembled WGS sequence"/>
</dbReference>
<feature type="domain" description="YdbS-like PH" evidence="2">
    <location>
        <begin position="139"/>
        <end position="208"/>
    </location>
</feature>
<dbReference type="PANTHER" id="PTHR35688:SF2">
    <property type="entry name" value="NAD(P)-LINKED OXIDOREDUCTASE SUPERFAMILY PROTEIN"/>
    <property type="match status" value="1"/>
</dbReference>
<accession>A0ABP1FWG3</accession>
<feature type="region of interest" description="Disordered" evidence="1">
    <location>
        <begin position="69"/>
        <end position="89"/>
    </location>
</feature>
<comment type="caution">
    <text evidence="3">The sequence shown here is derived from an EMBL/GenBank/DDBJ whole genome shotgun (WGS) entry which is preliminary data.</text>
</comment>
<evidence type="ECO:0000313" key="3">
    <source>
        <dbReference type="EMBL" id="CAL5222885.1"/>
    </source>
</evidence>
<feature type="region of interest" description="Disordered" evidence="1">
    <location>
        <begin position="214"/>
        <end position="233"/>
    </location>
</feature>